<dbReference type="GeneTree" id="ENSGT01030000234592"/>
<sequence length="182" mass="21179">ARICQTYKNKVHFATIDDWYIEPQHLFPYRNQYAVSKDYTAVDATRYDRGHLSPCMHHNNDDSRTATFTLTNIVPQRTILNQGQWNHYETEIMQQFVNGCYRTYVIVGVIRGKSKINNRVNVPSHLWTAACCVNDSNNPINFLGYIAKNDNNAVEDINLETLQEQIERDTKRSVTLFENNCN</sequence>
<dbReference type="InterPro" id="IPR039015">
    <property type="entry name" value="ENDOD1"/>
</dbReference>
<dbReference type="SMART" id="SM00477">
    <property type="entry name" value="NUC"/>
    <property type="match status" value="1"/>
</dbReference>
<evidence type="ECO:0000259" key="1">
    <source>
        <dbReference type="SMART" id="SM00477"/>
    </source>
</evidence>
<dbReference type="InterPro" id="IPR044925">
    <property type="entry name" value="His-Me_finger_sf"/>
</dbReference>
<reference evidence="3" key="2">
    <citation type="submission" date="2025-08" db="UniProtKB">
        <authorList>
            <consortium name="Ensembl"/>
        </authorList>
    </citation>
    <scope>IDENTIFICATION</scope>
</reference>
<keyword evidence="4" id="KW-1185">Reference proteome</keyword>
<dbReference type="Ensembl" id="ENSECRT00000003412.1">
    <property type="protein sequence ID" value="ENSECRP00000003354.1"/>
    <property type="gene ID" value="ENSECRG00000002289.1"/>
</dbReference>
<dbReference type="SUPFAM" id="SSF54060">
    <property type="entry name" value="His-Me finger endonucleases"/>
    <property type="match status" value="1"/>
</dbReference>
<reference evidence="3" key="1">
    <citation type="submission" date="2021-06" db="EMBL/GenBank/DDBJ databases">
        <authorList>
            <consortium name="Wellcome Sanger Institute Data Sharing"/>
        </authorList>
    </citation>
    <scope>NUCLEOTIDE SEQUENCE [LARGE SCALE GENOMIC DNA]</scope>
</reference>
<accession>A0A8C4X439</accession>
<evidence type="ECO:0000313" key="3">
    <source>
        <dbReference type="Ensembl" id="ENSECRP00000003354.1"/>
    </source>
</evidence>
<proteinExistence type="predicted"/>
<feature type="domain" description="DNA/RNA non-specific endonuclease/pyrophosphatase/phosphodiesterase" evidence="2">
    <location>
        <begin position="9"/>
        <end position="173"/>
    </location>
</feature>
<dbReference type="PANTHER" id="PTHR21472:SF26">
    <property type="entry name" value="ENDONUCLEASE DOMAIN CONTAINING 1"/>
    <property type="match status" value="1"/>
</dbReference>
<evidence type="ECO:0000259" key="2">
    <source>
        <dbReference type="SMART" id="SM00892"/>
    </source>
</evidence>
<dbReference type="PANTHER" id="PTHR21472">
    <property type="entry name" value="ENDONUCLEASE DOMAIN-CONTAINING 1 PROTEIN ENDOD1"/>
    <property type="match status" value="1"/>
</dbReference>
<dbReference type="InterPro" id="IPR001604">
    <property type="entry name" value="Endo_G_ENPP1-like_dom"/>
</dbReference>
<dbReference type="AlphaFoldDB" id="A0A8C4X439"/>
<dbReference type="Pfam" id="PF01223">
    <property type="entry name" value="Endonuclease_NS"/>
    <property type="match status" value="1"/>
</dbReference>
<dbReference type="GO" id="GO:0003676">
    <property type="term" value="F:nucleic acid binding"/>
    <property type="evidence" value="ECO:0007669"/>
    <property type="project" value="InterPro"/>
</dbReference>
<dbReference type="GO" id="GO:0046872">
    <property type="term" value="F:metal ion binding"/>
    <property type="evidence" value="ECO:0007669"/>
    <property type="project" value="InterPro"/>
</dbReference>
<dbReference type="GO" id="GO:0016787">
    <property type="term" value="F:hydrolase activity"/>
    <property type="evidence" value="ECO:0007669"/>
    <property type="project" value="InterPro"/>
</dbReference>
<feature type="domain" description="ENPP1-3/EXOG-like endonuclease/phosphodiesterase" evidence="1">
    <location>
        <begin position="10"/>
        <end position="173"/>
    </location>
</feature>
<organism evidence="3 4">
    <name type="scientific">Erpetoichthys calabaricus</name>
    <name type="common">Rope fish</name>
    <name type="synonym">Calamoichthys calabaricus</name>
    <dbReference type="NCBI Taxonomy" id="27687"/>
    <lineage>
        <taxon>Eukaryota</taxon>
        <taxon>Metazoa</taxon>
        <taxon>Chordata</taxon>
        <taxon>Craniata</taxon>
        <taxon>Vertebrata</taxon>
        <taxon>Euteleostomi</taxon>
        <taxon>Actinopterygii</taxon>
        <taxon>Polypteriformes</taxon>
        <taxon>Polypteridae</taxon>
        <taxon>Erpetoichthys</taxon>
    </lineage>
</organism>
<reference evidence="3" key="3">
    <citation type="submission" date="2025-09" db="UniProtKB">
        <authorList>
            <consortium name="Ensembl"/>
        </authorList>
    </citation>
    <scope>IDENTIFICATION</scope>
</reference>
<dbReference type="SMART" id="SM00892">
    <property type="entry name" value="Endonuclease_NS"/>
    <property type="match status" value="1"/>
</dbReference>
<protein>
    <recommendedName>
        <fullName evidence="5">Endonuclease domain-containing 1 protein</fullName>
    </recommendedName>
</protein>
<name>A0A8C4X439_ERPCA</name>
<evidence type="ECO:0000313" key="4">
    <source>
        <dbReference type="Proteomes" id="UP000694620"/>
    </source>
</evidence>
<dbReference type="InterPro" id="IPR044929">
    <property type="entry name" value="DNA/RNA_non-sp_Endonuclease_sf"/>
</dbReference>
<evidence type="ECO:0008006" key="5">
    <source>
        <dbReference type="Google" id="ProtNLM"/>
    </source>
</evidence>
<dbReference type="Gene3D" id="3.40.570.10">
    <property type="entry name" value="Extracellular Endonuclease, subunit A"/>
    <property type="match status" value="1"/>
</dbReference>
<dbReference type="InterPro" id="IPR020821">
    <property type="entry name" value="ENPP1-3/EXOG-like_nuc-like"/>
</dbReference>
<dbReference type="Proteomes" id="UP000694620">
    <property type="component" value="Chromosome 1"/>
</dbReference>